<evidence type="ECO:0000313" key="1">
    <source>
        <dbReference type="EMBL" id="SVD02644.1"/>
    </source>
</evidence>
<dbReference type="Pfam" id="PF12525">
    <property type="entry name" value="DUF3726"/>
    <property type="match status" value="1"/>
</dbReference>
<dbReference type="AlphaFoldDB" id="A0A382RY68"/>
<protein>
    <recommendedName>
        <fullName evidence="2">DUF3726 domain-containing protein</fullName>
    </recommendedName>
</protein>
<sequence>MQSFSEIDTTSKRASRAAGFAWGIAEEVGKNMRNLEMFGLPGIKNLNLYLQNIKKNPSEKPKKIAKENRPQSKEFCPIYCGTSFLDNCKMLESFKLIKFFNVSYPLLLLPFLSRASDLVGKKISVQYEENNFLLNFDKTIFSKNIKNDHIVSLAKEITIEFLENNNSFSAQEWKELYKLSEETFVEETDSLRTKGAGAGLTDND</sequence>
<reference evidence="1" key="1">
    <citation type="submission" date="2018-05" db="EMBL/GenBank/DDBJ databases">
        <authorList>
            <person name="Lanie J.A."/>
            <person name="Ng W.-L."/>
            <person name="Kazmierczak K.M."/>
            <person name="Andrzejewski T.M."/>
            <person name="Davidsen T.M."/>
            <person name="Wayne K.J."/>
            <person name="Tettelin H."/>
            <person name="Glass J.I."/>
            <person name="Rusch D."/>
            <person name="Podicherti R."/>
            <person name="Tsui H.-C.T."/>
            <person name="Winkler M.E."/>
        </authorList>
    </citation>
    <scope>NUCLEOTIDE SEQUENCE</scope>
</reference>
<name>A0A382RY68_9ZZZZ</name>
<dbReference type="InterPro" id="IPR022201">
    <property type="entry name" value="DUF3726"/>
</dbReference>
<dbReference type="EMBL" id="UINC01125068">
    <property type="protein sequence ID" value="SVD02644.1"/>
    <property type="molecule type" value="Genomic_DNA"/>
</dbReference>
<proteinExistence type="predicted"/>
<accession>A0A382RY68</accession>
<gene>
    <name evidence="1" type="ORF">METZ01_LOCUS355498</name>
</gene>
<organism evidence="1">
    <name type="scientific">marine metagenome</name>
    <dbReference type="NCBI Taxonomy" id="408172"/>
    <lineage>
        <taxon>unclassified sequences</taxon>
        <taxon>metagenomes</taxon>
        <taxon>ecological metagenomes</taxon>
    </lineage>
</organism>
<evidence type="ECO:0008006" key="2">
    <source>
        <dbReference type="Google" id="ProtNLM"/>
    </source>
</evidence>